<evidence type="ECO:0000256" key="4">
    <source>
        <dbReference type="HAMAP-Rule" id="MF_00167"/>
    </source>
</evidence>
<gene>
    <name evidence="4" type="primary">csrA</name>
    <name evidence="5" type="ORF">JOC54_003732</name>
</gene>
<organism evidence="5 6">
    <name type="scientific">Shouchella xiaoxiensis</name>
    <dbReference type="NCBI Taxonomy" id="766895"/>
    <lineage>
        <taxon>Bacteria</taxon>
        <taxon>Bacillati</taxon>
        <taxon>Bacillota</taxon>
        <taxon>Bacilli</taxon>
        <taxon>Bacillales</taxon>
        <taxon>Bacillaceae</taxon>
        <taxon>Shouchella</taxon>
    </lineage>
</organism>
<dbReference type="NCBIfam" id="TIGR00202">
    <property type="entry name" value="csrA"/>
    <property type="match status" value="1"/>
</dbReference>
<dbReference type="HAMAP" id="MF_00167">
    <property type="entry name" value="CsrA"/>
    <property type="match status" value="1"/>
</dbReference>
<keyword evidence="3 4" id="KW-0694">RNA-binding</keyword>
<dbReference type="Proteomes" id="UP001179280">
    <property type="component" value="Unassembled WGS sequence"/>
</dbReference>
<protein>
    <recommendedName>
        <fullName evidence="4">Translational regulator CsrA</fullName>
    </recommendedName>
</protein>
<evidence type="ECO:0000256" key="3">
    <source>
        <dbReference type="ARBA" id="ARBA00022884"/>
    </source>
</evidence>
<comment type="caution">
    <text evidence="5">The sequence shown here is derived from an EMBL/GenBank/DDBJ whole genome shotgun (WGS) entry which is preliminary data.</text>
</comment>
<keyword evidence="4" id="KW-0678">Repressor</keyword>
<comment type="similarity">
    <text evidence="4">Belongs to the CsrA/RsmA family.</text>
</comment>
<dbReference type="EMBL" id="JAFBCV010000014">
    <property type="protein sequence ID" value="MBM7840440.1"/>
    <property type="molecule type" value="Genomic_DNA"/>
</dbReference>
<reference evidence="5" key="1">
    <citation type="submission" date="2021-01" db="EMBL/GenBank/DDBJ databases">
        <title>Genomic Encyclopedia of Type Strains, Phase IV (KMG-IV): sequencing the most valuable type-strain genomes for metagenomic binning, comparative biology and taxonomic classification.</title>
        <authorList>
            <person name="Goeker M."/>
        </authorList>
    </citation>
    <scope>NUCLEOTIDE SEQUENCE</scope>
    <source>
        <strain evidence="5">DSM 21943</strain>
    </source>
</reference>
<dbReference type="InterPro" id="IPR003751">
    <property type="entry name" value="CsrA"/>
</dbReference>
<keyword evidence="2 4" id="KW-0810">Translation regulation</keyword>
<evidence type="ECO:0000313" key="5">
    <source>
        <dbReference type="EMBL" id="MBM7840440.1"/>
    </source>
</evidence>
<accession>A0ABS2SYW0</accession>
<dbReference type="Pfam" id="PF02599">
    <property type="entry name" value="CsrA"/>
    <property type="match status" value="1"/>
</dbReference>
<proteinExistence type="inferred from homology"/>
<dbReference type="PANTHER" id="PTHR34984:SF1">
    <property type="entry name" value="CARBON STORAGE REGULATOR"/>
    <property type="match status" value="1"/>
</dbReference>
<dbReference type="RefSeq" id="WP_204468044.1">
    <property type="nucleotide sequence ID" value="NZ_JAFBCV010000014.1"/>
</dbReference>
<comment type="subcellular location">
    <subcellularLocation>
        <location evidence="4">Cytoplasm</location>
    </subcellularLocation>
</comment>
<dbReference type="SUPFAM" id="SSF117130">
    <property type="entry name" value="CsrA-like"/>
    <property type="match status" value="1"/>
</dbReference>
<sequence>MLVLSRKLKESICIGEDIEITILAVEGDQVKIGISAPKSIEVHRKEVFDLIQQENENAAKPVSIDLLHAFLQQSRKDDF</sequence>
<evidence type="ECO:0000256" key="1">
    <source>
        <dbReference type="ARBA" id="ARBA00022490"/>
    </source>
</evidence>
<dbReference type="Gene3D" id="2.60.40.4380">
    <property type="entry name" value="Translational regulator CsrA"/>
    <property type="match status" value="1"/>
</dbReference>
<comment type="subunit">
    <text evidence="4">Homodimer; the beta-strands of each monomer intercalate to form a hydrophobic core, while the alpha-helices form wings that extend away from the core.</text>
</comment>
<keyword evidence="1 4" id="KW-0963">Cytoplasm</keyword>
<evidence type="ECO:0000256" key="2">
    <source>
        <dbReference type="ARBA" id="ARBA00022845"/>
    </source>
</evidence>
<evidence type="ECO:0000313" key="6">
    <source>
        <dbReference type="Proteomes" id="UP001179280"/>
    </source>
</evidence>
<dbReference type="InterPro" id="IPR036107">
    <property type="entry name" value="CsrA_sf"/>
</dbReference>
<keyword evidence="6" id="KW-1185">Reference proteome</keyword>
<name>A0ABS2SYW0_9BACI</name>
<dbReference type="PANTHER" id="PTHR34984">
    <property type="entry name" value="CARBON STORAGE REGULATOR"/>
    <property type="match status" value="1"/>
</dbReference>
<dbReference type="NCBIfam" id="NF002469">
    <property type="entry name" value="PRK01712.1"/>
    <property type="match status" value="1"/>
</dbReference>
<comment type="function">
    <text evidence="4">A translational regulator that binds mRNA to regulate translation initiation and/or mRNA stability. Usually binds in the 5'-UTR at or near the Shine-Dalgarno sequence preventing ribosome-binding, thus repressing translation. Its main target seems to be the major flagellin gene, while its function is anatagonized by FliW.</text>
</comment>
<keyword evidence="4" id="KW-1005">Bacterial flagellum biogenesis</keyword>